<dbReference type="EMBL" id="JAJKBJ010000034">
    <property type="protein sequence ID" value="MCL9685679.1"/>
    <property type="molecule type" value="Genomic_DNA"/>
</dbReference>
<protein>
    <submittedName>
        <fullName evidence="1">Uncharacterized protein</fullName>
    </submittedName>
</protein>
<dbReference type="RefSeq" id="WP_250424567.1">
    <property type="nucleotide sequence ID" value="NZ_JAJKBJ010000034.1"/>
</dbReference>
<reference evidence="1" key="1">
    <citation type="submission" date="2021-11" db="EMBL/GenBank/DDBJ databases">
        <title>Legionella maioricencis sp. nov., a new species isolated from hot water samples in Mallorca.</title>
        <authorList>
            <person name="Crespi S."/>
            <person name="Drasar V."/>
            <person name="Salva-Serra F."/>
            <person name="Jaen-Luchoro D."/>
            <person name="Pineiro-Iglesias B."/>
            <person name="Aliaga F."/>
            <person name="Fernandez-Juarez V."/>
            <person name="Coll G."/>
            <person name="Moore E.R.B."/>
            <person name="Bennasar-Figueras A."/>
        </authorList>
    </citation>
    <scope>NUCLEOTIDE SEQUENCE</scope>
    <source>
        <strain evidence="1">HCPI-6</strain>
    </source>
</reference>
<evidence type="ECO:0000313" key="2">
    <source>
        <dbReference type="Proteomes" id="UP001139721"/>
    </source>
</evidence>
<organism evidence="1 2">
    <name type="scientific">Legionella maioricensis</name>
    <dbReference type="NCBI Taxonomy" id="2896528"/>
    <lineage>
        <taxon>Bacteria</taxon>
        <taxon>Pseudomonadati</taxon>
        <taxon>Pseudomonadota</taxon>
        <taxon>Gammaproteobacteria</taxon>
        <taxon>Legionellales</taxon>
        <taxon>Legionellaceae</taxon>
        <taxon>Legionella</taxon>
    </lineage>
</organism>
<comment type="caution">
    <text evidence="1">The sequence shown here is derived from an EMBL/GenBank/DDBJ whole genome shotgun (WGS) entry which is preliminary data.</text>
</comment>
<sequence>MKLTDLIEQFPWANYPLARPFAEFFSKEQWSDLTSAGVGELIKKNKISDKNLLKLLKDIHEVANYPHVIESFKSGEHSFKDLVTFQVEEISQKHESSDQIDGSEIQYLLVNGFERNVLDGLFAALDLEVAVEHVCVAGKILAQPKMTPEEKKDELQSYWKLSIYPHNLFCKSKTLPSEVLNYLAEELTYEQFTSTANSKESALFKPSPSKLEFEKFKKESLALASFANHCLKFIEAIELRNEADNGSTLVI</sequence>
<name>A0A9X2D3H4_9GAMM</name>
<dbReference type="AlphaFoldDB" id="A0A9X2D3H4"/>
<evidence type="ECO:0000313" key="1">
    <source>
        <dbReference type="EMBL" id="MCL9685679.1"/>
    </source>
</evidence>
<dbReference type="Proteomes" id="UP001139721">
    <property type="component" value="Unassembled WGS sequence"/>
</dbReference>
<proteinExistence type="predicted"/>
<gene>
    <name evidence="1" type="ORF">LOX96_16380</name>
</gene>
<accession>A0A9X2D3H4</accession>
<keyword evidence="2" id="KW-1185">Reference proteome</keyword>